<organism evidence="1">
    <name type="scientific">Eucalyptus grandis</name>
    <name type="common">Flooded gum</name>
    <dbReference type="NCBI Taxonomy" id="71139"/>
    <lineage>
        <taxon>Eukaryota</taxon>
        <taxon>Viridiplantae</taxon>
        <taxon>Streptophyta</taxon>
        <taxon>Embryophyta</taxon>
        <taxon>Tracheophyta</taxon>
        <taxon>Spermatophyta</taxon>
        <taxon>Magnoliopsida</taxon>
        <taxon>eudicotyledons</taxon>
        <taxon>Gunneridae</taxon>
        <taxon>Pentapetalae</taxon>
        <taxon>rosids</taxon>
        <taxon>malvids</taxon>
        <taxon>Myrtales</taxon>
        <taxon>Myrtaceae</taxon>
        <taxon>Myrtoideae</taxon>
        <taxon>Eucalypteae</taxon>
        <taxon>Eucalyptus</taxon>
    </lineage>
</organism>
<protein>
    <submittedName>
        <fullName evidence="1">Uncharacterized protein</fullName>
    </submittedName>
</protein>
<gene>
    <name evidence="1" type="ORF">EUGRSUZ_I02553</name>
</gene>
<dbReference type="EMBL" id="KK198761">
    <property type="protein sequence ID" value="KCW56884.1"/>
    <property type="molecule type" value="Genomic_DNA"/>
</dbReference>
<sequence>MYGVLTGVARLFGFCHSSSQQLRALFGLSKCTCCARECLRLFTDQLSYGLSREWEALYFYGFTQQECS</sequence>
<evidence type="ECO:0000313" key="1">
    <source>
        <dbReference type="EMBL" id="KCW56884.1"/>
    </source>
</evidence>
<dbReference type="AlphaFoldDB" id="A0A059ASY5"/>
<dbReference type="InParanoid" id="A0A059ASY5"/>
<proteinExistence type="predicted"/>
<accession>A0A059ASY5</accession>
<dbReference type="Gramene" id="KCW56884">
    <property type="protein sequence ID" value="KCW56884"/>
    <property type="gene ID" value="EUGRSUZ_I02553"/>
</dbReference>
<reference evidence="1" key="1">
    <citation type="submission" date="2013-07" db="EMBL/GenBank/DDBJ databases">
        <title>The genome of Eucalyptus grandis.</title>
        <authorList>
            <person name="Schmutz J."/>
            <person name="Hayes R."/>
            <person name="Myburg A."/>
            <person name="Tuskan G."/>
            <person name="Grattapaglia D."/>
            <person name="Rokhsar D.S."/>
        </authorList>
    </citation>
    <scope>NUCLEOTIDE SEQUENCE</scope>
    <source>
        <tissue evidence="1">Leaf extractions</tissue>
    </source>
</reference>
<name>A0A059ASY5_EUCGR</name>